<feature type="domain" description="PilZ" evidence="1">
    <location>
        <begin position="5"/>
        <end position="87"/>
    </location>
</feature>
<sequence length="90" mass="10368">MTTKDKREYVRRPVDVPVDFIVQGRLYQGWIRNISEDGFLIETEGTFSVGQNISMIYSFHLFGQENIAGRIIWVGSQVIGVKFETPENNK</sequence>
<gene>
    <name evidence="2" type="ORF">LCGC14_2779930</name>
</gene>
<dbReference type="EMBL" id="LAZR01051619">
    <property type="protein sequence ID" value="KKK84776.1"/>
    <property type="molecule type" value="Genomic_DNA"/>
</dbReference>
<dbReference type="Pfam" id="PF07238">
    <property type="entry name" value="PilZ"/>
    <property type="match status" value="1"/>
</dbReference>
<dbReference type="GO" id="GO:0035438">
    <property type="term" value="F:cyclic-di-GMP binding"/>
    <property type="evidence" value="ECO:0007669"/>
    <property type="project" value="InterPro"/>
</dbReference>
<dbReference type="Gene3D" id="2.40.10.220">
    <property type="entry name" value="predicted glycosyltransferase like domains"/>
    <property type="match status" value="1"/>
</dbReference>
<organism evidence="2">
    <name type="scientific">marine sediment metagenome</name>
    <dbReference type="NCBI Taxonomy" id="412755"/>
    <lineage>
        <taxon>unclassified sequences</taxon>
        <taxon>metagenomes</taxon>
        <taxon>ecological metagenomes</taxon>
    </lineage>
</organism>
<evidence type="ECO:0000259" key="1">
    <source>
        <dbReference type="Pfam" id="PF07238"/>
    </source>
</evidence>
<dbReference type="SUPFAM" id="SSF141371">
    <property type="entry name" value="PilZ domain-like"/>
    <property type="match status" value="1"/>
</dbReference>
<reference evidence="2" key="1">
    <citation type="journal article" date="2015" name="Nature">
        <title>Complex archaea that bridge the gap between prokaryotes and eukaryotes.</title>
        <authorList>
            <person name="Spang A."/>
            <person name="Saw J.H."/>
            <person name="Jorgensen S.L."/>
            <person name="Zaremba-Niedzwiedzka K."/>
            <person name="Martijn J."/>
            <person name="Lind A.E."/>
            <person name="van Eijk R."/>
            <person name="Schleper C."/>
            <person name="Guy L."/>
            <person name="Ettema T.J."/>
        </authorList>
    </citation>
    <scope>NUCLEOTIDE SEQUENCE</scope>
</reference>
<evidence type="ECO:0000313" key="2">
    <source>
        <dbReference type="EMBL" id="KKK84776.1"/>
    </source>
</evidence>
<accession>A0A0F9BK42</accession>
<name>A0A0F9BK42_9ZZZZ</name>
<dbReference type="InterPro" id="IPR009875">
    <property type="entry name" value="PilZ_domain"/>
</dbReference>
<dbReference type="AlphaFoldDB" id="A0A0F9BK42"/>
<protein>
    <recommendedName>
        <fullName evidence="1">PilZ domain-containing protein</fullName>
    </recommendedName>
</protein>
<proteinExistence type="predicted"/>
<comment type="caution">
    <text evidence="2">The sequence shown here is derived from an EMBL/GenBank/DDBJ whole genome shotgun (WGS) entry which is preliminary data.</text>
</comment>